<dbReference type="AlphaFoldDB" id="A0A9P9YLU6"/>
<evidence type="ECO:0000256" key="1">
    <source>
        <dbReference type="SAM" id="MobiDB-lite"/>
    </source>
</evidence>
<proteinExistence type="predicted"/>
<sequence>VNGYPNGSPNGAKMKTIAPNIRRRRRCDKHHLELYCNETTTPPTTNVPSCSSSGNQLKPGGLRIRECITAPSTAASSPVDEHISQETQTQTQTQTHNHGHSQLRNQSQNHLQPSLKPNLMRQQKPFPVVVAKPLGPQKPRTTATIAVTLNSGSNKPRATVKRSL</sequence>
<keyword evidence="3" id="KW-1185">Reference proteome</keyword>
<feature type="non-terminal residue" evidence="2">
    <location>
        <position position="164"/>
    </location>
</feature>
<dbReference type="EMBL" id="JAMKOV010000006">
    <property type="protein sequence ID" value="KAI8039348.1"/>
    <property type="molecule type" value="Genomic_DNA"/>
</dbReference>
<feature type="non-terminal residue" evidence="2">
    <location>
        <position position="1"/>
    </location>
</feature>
<feature type="region of interest" description="Disordered" evidence="1">
    <location>
        <begin position="72"/>
        <end position="111"/>
    </location>
</feature>
<gene>
    <name evidence="2" type="ORF">M5D96_008071</name>
</gene>
<evidence type="ECO:0000313" key="2">
    <source>
        <dbReference type="EMBL" id="KAI8039348.1"/>
    </source>
</evidence>
<name>A0A9P9YLU6_9MUSC</name>
<organism evidence="2 3">
    <name type="scientific">Drosophila gunungcola</name>
    <name type="common">fruit fly</name>
    <dbReference type="NCBI Taxonomy" id="103775"/>
    <lineage>
        <taxon>Eukaryota</taxon>
        <taxon>Metazoa</taxon>
        <taxon>Ecdysozoa</taxon>
        <taxon>Arthropoda</taxon>
        <taxon>Hexapoda</taxon>
        <taxon>Insecta</taxon>
        <taxon>Pterygota</taxon>
        <taxon>Neoptera</taxon>
        <taxon>Endopterygota</taxon>
        <taxon>Diptera</taxon>
        <taxon>Brachycera</taxon>
        <taxon>Muscomorpha</taxon>
        <taxon>Ephydroidea</taxon>
        <taxon>Drosophilidae</taxon>
        <taxon>Drosophila</taxon>
        <taxon>Sophophora</taxon>
    </lineage>
</organism>
<evidence type="ECO:0000313" key="3">
    <source>
        <dbReference type="Proteomes" id="UP001059596"/>
    </source>
</evidence>
<feature type="compositionally biased region" description="Low complexity" evidence="1">
    <location>
        <begin position="85"/>
        <end position="95"/>
    </location>
</feature>
<accession>A0A9P9YLU6</accession>
<feature type="compositionally biased region" description="Polar residues" evidence="1">
    <location>
        <begin position="100"/>
        <end position="111"/>
    </location>
</feature>
<protein>
    <submittedName>
        <fullName evidence="2">Uncharacterized protein</fullName>
    </submittedName>
</protein>
<comment type="caution">
    <text evidence="2">The sequence shown here is derived from an EMBL/GenBank/DDBJ whole genome shotgun (WGS) entry which is preliminary data.</text>
</comment>
<reference evidence="2" key="1">
    <citation type="journal article" date="2023" name="Genome Biol. Evol.">
        <title>Long-read-based Genome Assembly of Drosophila gunungcola Reveals Fewer Chemosensory Genes in Flower-breeding Species.</title>
        <authorList>
            <person name="Negi A."/>
            <person name="Liao B.Y."/>
            <person name="Yeh S.D."/>
        </authorList>
    </citation>
    <scope>NUCLEOTIDE SEQUENCE</scope>
    <source>
        <strain evidence="2">Sukarami</strain>
    </source>
</reference>
<dbReference type="Proteomes" id="UP001059596">
    <property type="component" value="Unassembled WGS sequence"/>
</dbReference>